<organism evidence="2 3">
    <name type="scientific">Candidatus Portnoybacteria bacterium RIFCSPLOWO2_02_FULL_39_11</name>
    <dbReference type="NCBI Taxonomy" id="1802001"/>
    <lineage>
        <taxon>Bacteria</taxon>
        <taxon>Candidatus Portnoyibacteriota</taxon>
    </lineage>
</organism>
<comment type="caution">
    <text evidence="2">The sequence shown here is derived from an EMBL/GenBank/DDBJ whole genome shotgun (WGS) entry which is preliminary data.</text>
</comment>
<evidence type="ECO:0000313" key="2">
    <source>
        <dbReference type="EMBL" id="OGZ39517.1"/>
    </source>
</evidence>
<evidence type="ECO:0000313" key="3">
    <source>
        <dbReference type="Proteomes" id="UP000177126"/>
    </source>
</evidence>
<sequence length="69" mass="7975">MLFRRDCGAALAAGRQTCKSEVVAFLSWSFNFLYLFLNFIKQLFADKSFVRALIVFSGIFEYAQIKPIR</sequence>
<keyword evidence="1" id="KW-0812">Transmembrane</keyword>
<dbReference type="AlphaFoldDB" id="A0A1G2FNW7"/>
<protein>
    <submittedName>
        <fullName evidence="2">Uncharacterized protein</fullName>
    </submittedName>
</protein>
<dbReference type="Proteomes" id="UP000177126">
    <property type="component" value="Unassembled WGS sequence"/>
</dbReference>
<accession>A0A1G2FNW7</accession>
<gene>
    <name evidence="2" type="ORF">A3B04_03815</name>
</gene>
<keyword evidence="1" id="KW-1133">Transmembrane helix</keyword>
<evidence type="ECO:0000256" key="1">
    <source>
        <dbReference type="SAM" id="Phobius"/>
    </source>
</evidence>
<reference evidence="2 3" key="1">
    <citation type="journal article" date="2016" name="Nat. Commun.">
        <title>Thousands of microbial genomes shed light on interconnected biogeochemical processes in an aquifer system.</title>
        <authorList>
            <person name="Anantharaman K."/>
            <person name="Brown C.T."/>
            <person name="Hug L.A."/>
            <person name="Sharon I."/>
            <person name="Castelle C.J."/>
            <person name="Probst A.J."/>
            <person name="Thomas B.C."/>
            <person name="Singh A."/>
            <person name="Wilkins M.J."/>
            <person name="Karaoz U."/>
            <person name="Brodie E.L."/>
            <person name="Williams K.H."/>
            <person name="Hubbard S.S."/>
            <person name="Banfield J.F."/>
        </authorList>
    </citation>
    <scope>NUCLEOTIDE SEQUENCE [LARGE SCALE GENOMIC DNA]</scope>
</reference>
<proteinExistence type="predicted"/>
<keyword evidence="1" id="KW-0472">Membrane</keyword>
<feature type="transmembrane region" description="Helical" evidence="1">
    <location>
        <begin position="21"/>
        <end position="37"/>
    </location>
</feature>
<name>A0A1G2FNW7_9BACT</name>
<dbReference type="EMBL" id="MHNF01000057">
    <property type="protein sequence ID" value="OGZ39517.1"/>
    <property type="molecule type" value="Genomic_DNA"/>
</dbReference>